<keyword evidence="2" id="KW-1185">Reference proteome</keyword>
<organism evidence="1 2">
    <name type="scientific">Adiantum capillus-veneris</name>
    <name type="common">Maidenhair fern</name>
    <dbReference type="NCBI Taxonomy" id="13818"/>
    <lineage>
        <taxon>Eukaryota</taxon>
        <taxon>Viridiplantae</taxon>
        <taxon>Streptophyta</taxon>
        <taxon>Embryophyta</taxon>
        <taxon>Tracheophyta</taxon>
        <taxon>Polypodiopsida</taxon>
        <taxon>Polypodiidae</taxon>
        <taxon>Polypodiales</taxon>
        <taxon>Pteridineae</taxon>
        <taxon>Pteridaceae</taxon>
        <taxon>Vittarioideae</taxon>
        <taxon>Adiantum</taxon>
    </lineage>
</organism>
<dbReference type="AlphaFoldDB" id="A0A9D4U3M7"/>
<reference evidence="1" key="1">
    <citation type="submission" date="2021-01" db="EMBL/GenBank/DDBJ databases">
        <title>Adiantum capillus-veneris genome.</title>
        <authorList>
            <person name="Fang Y."/>
            <person name="Liao Q."/>
        </authorList>
    </citation>
    <scope>NUCLEOTIDE SEQUENCE</scope>
    <source>
        <strain evidence="1">H3</strain>
        <tissue evidence="1">Leaf</tissue>
    </source>
</reference>
<proteinExistence type="predicted"/>
<protein>
    <submittedName>
        <fullName evidence="1">Uncharacterized protein</fullName>
    </submittedName>
</protein>
<comment type="caution">
    <text evidence="1">The sequence shown here is derived from an EMBL/GenBank/DDBJ whole genome shotgun (WGS) entry which is preliminary data.</text>
</comment>
<evidence type="ECO:0000313" key="2">
    <source>
        <dbReference type="Proteomes" id="UP000886520"/>
    </source>
</evidence>
<evidence type="ECO:0000313" key="1">
    <source>
        <dbReference type="EMBL" id="KAI5060913.1"/>
    </source>
</evidence>
<accession>A0A9D4U3M7</accession>
<sequence>MPTCPFTGVWLRIGSGGQIIPASSASPNCKQCPVEFARAKCVPYCLLATFCPPPFPANVCTLPTRSCTLLEDCKVEQPSSLLISPAHRDPAEDALGISAEKLRRMLITVSLLLP</sequence>
<gene>
    <name evidence="1" type="ORF">GOP47_0023418</name>
</gene>
<dbReference type="Proteomes" id="UP000886520">
    <property type="component" value="Chromosome 23"/>
</dbReference>
<name>A0A9D4U3M7_ADICA</name>
<dbReference type="EMBL" id="JABFUD020000023">
    <property type="protein sequence ID" value="KAI5060913.1"/>
    <property type="molecule type" value="Genomic_DNA"/>
</dbReference>